<dbReference type="Proteomes" id="UP000199183">
    <property type="component" value="Unassembled WGS sequence"/>
</dbReference>
<organism evidence="2 3">
    <name type="scientific">Paramicrobacterium humi</name>
    <dbReference type="NCBI Taxonomy" id="640635"/>
    <lineage>
        <taxon>Bacteria</taxon>
        <taxon>Bacillati</taxon>
        <taxon>Actinomycetota</taxon>
        <taxon>Actinomycetes</taxon>
        <taxon>Micrococcales</taxon>
        <taxon>Microbacteriaceae</taxon>
        <taxon>Paramicrobacterium</taxon>
    </lineage>
</organism>
<name>A0A1H4K5B9_9MICO</name>
<dbReference type="EMBL" id="FNRY01000001">
    <property type="protein sequence ID" value="SEB53724.1"/>
    <property type="molecule type" value="Genomic_DNA"/>
</dbReference>
<accession>A0A1H4K5B9</accession>
<protein>
    <submittedName>
        <fullName evidence="2">Uncharacterized protein</fullName>
    </submittedName>
</protein>
<sequence length="126" mass="13551">MDDALNCPRPLARADAVALIGILANLNGMITVQAIDGADFEAFRARAEEDGYIPPQGGHYELRQALEDLTQRVRYVLGEYDHRRAQSRFTRPQPGSAGNPPTDANSASIPSRFRIGPGTGVATSTA</sequence>
<reference evidence="2 3" key="1">
    <citation type="submission" date="2016-10" db="EMBL/GenBank/DDBJ databases">
        <authorList>
            <person name="de Groot N.N."/>
        </authorList>
    </citation>
    <scope>NUCLEOTIDE SEQUENCE [LARGE SCALE GENOMIC DNA]</scope>
    <source>
        <strain evidence="2 3">DSM 21799</strain>
    </source>
</reference>
<keyword evidence="3" id="KW-1185">Reference proteome</keyword>
<gene>
    <name evidence="2" type="ORF">SAMN04489806_1022</name>
</gene>
<dbReference type="AlphaFoldDB" id="A0A1H4K5B9"/>
<proteinExistence type="predicted"/>
<evidence type="ECO:0000313" key="3">
    <source>
        <dbReference type="Proteomes" id="UP000199183"/>
    </source>
</evidence>
<evidence type="ECO:0000313" key="2">
    <source>
        <dbReference type="EMBL" id="SEB53724.1"/>
    </source>
</evidence>
<feature type="region of interest" description="Disordered" evidence="1">
    <location>
        <begin position="84"/>
        <end position="126"/>
    </location>
</feature>
<evidence type="ECO:0000256" key="1">
    <source>
        <dbReference type="SAM" id="MobiDB-lite"/>
    </source>
</evidence>